<keyword evidence="12" id="KW-1185">Reference proteome</keyword>
<keyword evidence="5 9" id="KW-0554">One-carbon metabolism</keyword>
<dbReference type="HAMAP" id="MF_00051">
    <property type="entry name" value="SHMT"/>
    <property type="match status" value="1"/>
</dbReference>
<dbReference type="UniPathway" id="UPA00193"/>
<protein>
    <recommendedName>
        <fullName evidence="9">Serine hydroxymethyltransferase</fullName>
        <ecNumber evidence="9">2.1.2.1</ecNumber>
    </recommendedName>
</protein>
<dbReference type="InterPro" id="IPR001085">
    <property type="entry name" value="Ser_HO-MeTrfase"/>
</dbReference>
<dbReference type="PANTHER" id="PTHR11680">
    <property type="entry name" value="SERINE HYDROXYMETHYLTRANSFERASE"/>
    <property type="match status" value="1"/>
</dbReference>
<comment type="cofactor">
    <cofactor evidence="2 8 9">
        <name>pyridoxal 5'-phosphate</name>
        <dbReference type="ChEBI" id="CHEBI:597326"/>
    </cofactor>
</comment>
<dbReference type="GO" id="GO:0004372">
    <property type="term" value="F:glycine hydroxymethyltransferase activity"/>
    <property type="evidence" value="ECO:0007669"/>
    <property type="project" value="UniProtKB-EC"/>
</dbReference>
<dbReference type="InterPro" id="IPR039429">
    <property type="entry name" value="SHMT-like_dom"/>
</dbReference>
<dbReference type="FunFam" id="3.40.640.10:FF:000097">
    <property type="entry name" value="Serine hydroxymethyltransferase"/>
    <property type="match status" value="1"/>
</dbReference>
<evidence type="ECO:0000313" key="12">
    <source>
        <dbReference type="Proteomes" id="UP000799770"/>
    </source>
</evidence>
<evidence type="ECO:0000313" key="11">
    <source>
        <dbReference type="EMBL" id="KAF2121795.1"/>
    </source>
</evidence>
<sequence>MAHYALPESHKDLMEKSLVETDPEVAKIMEREIKRQRESILLIASENVTSRAVFDALGSPMSNKYSEGYPGARYYGGNEHIDAVELLCQKRALETFGLDPEKWGVNVQCLSGSPANLQTYQAIMRPHERLMGLDLPHGGHLSHGYQTPQKKISAVSTYFETFPYRVNLDTGLIDYDQLEQNALMYRPKVLVAGTSAYCREIDYARMRDIADKVGCYLMMDMAHISGLVAAGVNKSPFPYCDLVTTTTHKSLRGPRGAMIFFRKGVRKTDPKTGKETLYDLEGPINFSVFPGHQGGPHNHTITALAVALKQAQTDDFKLYQQQVIKNAKQLEVSFKELGYKLVTDGTDNHMVLLDLKPLSLDGARVEAVLEQINIACNKNTTPGDKSALTPMGIRIGAPAMTSRGLGEEDFKKIAQYIDTAIKLCKRVQGELPKEANKLKDFKANVAGGQVDEINSLKKEIAAWASTFPLPV</sequence>
<dbReference type="InterPro" id="IPR015421">
    <property type="entry name" value="PyrdxlP-dep_Trfase_major"/>
</dbReference>
<comment type="function">
    <text evidence="9">Interconversion of serine and glycine.</text>
</comment>
<dbReference type="Gene3D" id="3.90.1150.10">
    <property type="entry name" value="Aspartate Aminotransferase, domain 1"/>
    <property type="match status" value="1"/>
</dbReference>
<dbReference type="GO" id="GO:0019264">
    <property type="term" value="P:glycine biosynthetic process from serine"/>
    <property type="evidence" value="ECO:0007669"/>
    <property type="project" value="InterPro"/>
</dbReference>
<evidence type="ECO:0000256" key="4">
    <source>
        <dbReference type="ARBA" id="ARBA00006376"/>
    </source>
</evidence>
<dbReference type="InterPro" id="IPR015422">
    <property type="entry name" value="PyrdxlP-dep_Trfase_small"/>
</dbReference>
<dbReference type="NCBIfam" id="NF000586">
    <property type="entry name" value="PRK00011.1"/>
    <property type="match status" value="1"/>
</dbReference>
<dbReference type="GO" id="GO:0032259">
    <property type="term" value="P:methylation"/>
    <property type="evidence" value="ECO:0007669"/>
    <property type="project" value="UniProtKB-KW"/>
</dbReference>
<comment type="pathway">
    <text evidence="3 9">One-carbon metabolism; tetrahydrofolate interconversion.</text>
</comment>
<organism evidence="11 12">
    <name type="scientific">Lophiotrema nucula</name>
    <dbReference type="NCBI Taxonomy" id="690887"/>
    <lineage>
        <taxon>Eukaryota</taxon>
        <taxon>Fungi</taxon>
        <taxon>Dikarya</taxon>
        <taxon>Ascomycota</taxon>
        <taxon>Pezizomycotina</taxon>
        <taxon>Dothideomycetes</taxon>
        <taxon>Pleosporomycetidae</taxon>
        <taxon>Pleosporales</taxon>
        <taxon>Lophiotremataceae</taxon>
        <taxon>Lophiotrema</taxon>
    </lineage>
</organism>
<dbReference type="GO" id="GO:0035999">
    <property type="term" value="P:tetrahydrofolate interconversion"/>
    <property type="evidence" value="ECO:0007669"/>
    <property type="project" value="UniProtKB-UniPathway"/>
</dbReference>
<dbReference type="PANTHER" id="PTHR11680:SF28">
    <property type="entry name" value="SERINE HYDROXYMETHYLTRANSFERASE, MITOCHONDRIAL"/>
    <property type="match status" value="1"/>
</dbReference>
<evidence type="ECO:0000259" key="10">
    <source>
        <dbReference type="Pfam" id="PF00464"/>
    </source>
</evidence>
<proteinExistence type="inferred from homology"/>
<dbReference type="CDD" id="cd00378">
    <property type="entry name" value="SHMT"/>
    <property type="match status" value="1"/>
</dbReference>
<comment type="similarity">
    <text evidence="4 9">Belongs to the SHMT family.</text>
</comment>
<evidence type="ECO:0000256" key="7">
    <source>
        <dbReference type="ARBA" id="ARBA00022898"/>
    </source>
</evidence>
<dbReference type="PIRSF" id="PIRSF000412">
    <property type="entry name" value="SHMT"/>
    <property type="match status" value="1"/>
</dbReference>
<dbReference type="GO" id="GO:0005739">
    <property type="term" value="C:mitochondrion"/>
    <property type="evidence" value="ECO:0007669"/>
    <property type="project" value="TreeGrafter"/>
</dbReference>
<evidence type="ECO:0000256" key="5">
    <source>
        <dbReference type="ARBA" id="ARBA00022563"/>
    </source>
</evidence>
<dbReference type="Pfam" id="PF00464">
    <property type="entry name" value="SHMT"/>
    <property type="match status" value="1"/>
</dbReference>
<dbReference type="InterPro" id="IPR019798">
    <property type="entry name" value="Ser_HO-MeTrfase_PLP_BS"/>
</dbReference>
<dbReference type="EC" id="2.1.2.1" evidence="9"/>
<dbReference type="EMBL" id="ML977311">
    <property type="protein sequence ID" value="KAF2121795.1"/>
    <property type="molecule type" value="Genomic_DNA"/>
</dbReference>
<feature type="modified residue" description="N6-(pyridoxal phosphate)lysine" evidence="8">
    <location>
        <position position="249"/>
    </location>
</feature>
<gene>
    <name evidence="11" type="ORF">BDV96DRAFT_562356</name>
</gene>
<dbReference type="AlphaFoldDB" id="A0A6A5ZRN3"/>
<keyword evidence="11" id="KW-0489">Methyltransferase</keyword>
<dbReference type="InterPro" id="IPR015424">
    <property type="entry name" value="PyrdxlP-dep_Trfase"/>
</dbReference>
<evidence type="ECO:0000256" key="6">
    <source>
        <dbReference type="ARBA" id="ARBA00022679"/>
    </source>
</evidence>
<dbReference type="Gene3D" id="3.40.640.10">
    <property type="entry name" value="Type I PLP-dependent aspartate aminotransferase-like (Major domain)"/>
    <property type="match status" value="1"/>
</dbReference>
<reference evidence="11" key="1">
    <citation type="journal article" date="2020" name="Stud. Mycol.">
        <title>101 Dothideomycetes genomes: a test case for predicting lifestyles and emergence of pathogens.</title>
        <authorList>
            <person name="Haridas S."/>
            <person name="Albert R."/>
            <person name="Binder M."/>
            <person name="Bloem J."/>
            <person name="Labutti K."/>
            <person name="Salamov A."/>
            <person name="Andreopoulos B."/>
            <person name="Baker S."/>
            <person name="Barry K."/>
            <person name="Bills G."/>
            <person name="Bluhm B."/>
            <person name="Cannon C."/>
            <person name="Castanera R."/>
            <person name="Culley D."/>
            <person name="Daum C."/>
            <person name="Ezra D."/>
            <person name="Gonzalez J."/>
            <person name="Henrissat B."/>
            <person name="Kuo A."/>
            <person name="Liang C."/>
            <person name="Lipzen A."/>
            <person name="Lutzoni F."/>
            <person name="Magnuson J."/>
            <person name="Mondo S."/>
            <person name="Nolan M."/>
            <person name="Ohm R."/>
            <person name="Pangilinan J."/>
            <person name="Park H.-J."/>
            <person name="Ramirez L."/>
            <person name="Alfaro M."/>
            <person name="Sun H."/>
            <person name="Tritt A."/>
            <person name="Yoshinaga Y."/>
            <person name="Zwiers L.-H."/>
            <person name="Turgeon B."/>
            <person name="Goodwin S."/>
            <person name="Spatafora J."/>
            <person name="Crous P."/>
            <person name="Grigoriev I."/>
        </authorList>
    </citation>
    <scope>NUCLEOTIDE SEQUENCE</scope>
    <source>
        <strain evidence="11">CBS 627.86</strain>
    </source>
</reference>
<dbReference type="OrthoDB" id="10265628at2759"/>
<accession>A0A6A5ZRN3</accession>
<evidence type="ECO:0000256" key="3">
    <source>
        <dbReference type="ARBA" id="ARBA00004777"/>
    </source>
</evidence>
<feature type="domain" description="Serine hydroxymethyltransferase-like" evidence="10">
    <location>
        <begin position="19"/>
        <end position="417"/>
    </location>
</feature>
<dbReference type="Proteomes" id="UP000799770">
    <property type="component" value="Unassembled WGS sequence"/>
</dbReference>
<keyword evidence="7 8" id="KW-0663">Pyridoxal phosphate</keyword>
<evidence type="ECO:0000256" key="2">
    <source>
        <dbReference type="ARBA" id="ARBA00001933"/>
    </source>
</evidence>
<comment type="catalytic activity">
    <reaction evidence="1 9">
        <text>(6R)-5,10-methylene-5,6,7,8-tetrahydrofolate + glycine + H2O = (6S)-5,6,7,8-tetrahydrofolate + L-serine</text>
        <dbReference type="Rhea" id="RHEA:15481"/>
        <dbReference type="ChEBI" id="CHEBI:15377"/>
        <dbReference type="ChEBI" id="CHEBI:15636"/>
        <dbReference type="ChEBI" id="CHEBI:33384"/>
        <dbReference type="ChEBI" id="CHEBI:57305"/>
        <dbReference type="ChEBI" id="CHEBI:57453"/>
        <dbReference type="EC" id="2.1.2.1"/>
    </reaction>
</comment>
<evidence type="ECO:0000256" key="9">
    <source>
        <dbReference type="RuleBase" id="RU000585"/>
    </source>
</evidence>
<evidence type="ECO:0000256" key="1">
    <source>
        <dbReference type="ARBA" id="ARBA00001528"/>
    </source>
</evidence>
<dbReference type="SUPFAM" id="SSF53383">
    <property type="entry name" value="PLP-dependent transferases"/>
    <property type="match status" value="1"/>
</dbReference>
<dbReference type="GO" id="GO:0030170">
    <property type="term" value="F:pyridoxal phosphate binding"/>
    <property type="evidence" value="ECO:0007669"/>
    <property type="project" value="InterPro"/>
</dbReference>
<keyword evidence="6 9" id="KW-0808">Transferase</keyword>
<evidence type="ECO:0000256" key="8">
    <source>
        <dbReference type="PIRSR" id="PIRSR000412-50"/>
    </source>
</evidence>
<dbReference type="GO" id="GO:0008168">
    <property type="term" value="F:methyltransferase activity"/>
    <property type="evidence" value="ECO:0007669"/>
    <property type="project" value="UniProtKB-KW"/>
</dbReference>
<name>A0A6A5ZRN3_9PLEO</name>
<dbReference type="PROSITE" id="PS00096">
    <property type="entry name" value="SHMT"/>
    <property type="match status" value="1"/>
</dbReference>
<dbReference type="InterPro" id="IPR049943">
    <property type="entry name" value="Ser_HO-MeTrfase-like"/>
</dbReference>